<dbReference type="InterPro" id="IPR001188">
    <property type="entry name" value="Sperm_putr-bd"/>
</dbReference>
<comment type="caution">
    <text evidence="6">The sequence shown here is derived from an EMBL/GenBank/DDBJ whole genome shotgun (WGS) entry which is preliminary data.</text>
</comment>
<dbReference type="GO" id="GO:0015846">
    <property type="term" value="P:polyamine transport"/>
    <property type="evidence" value="ECO:0007669"/>
    <property type="project" value="InterPro"/>
</dbReference>
<dbReference type="InterPro" id="IPR006059">
    <property type="entry name" value="SBP"/>
</dbReference>
<dbReference type="AlphaFoldDB" id="A0A432D2U9"/>
<dbReference type="PANTHER" id="PTHR30222">
    <property type="entry name" value="SPERMIDINE/PUTRESCINE-BINDING PERIPLASMIC PROTEIN"/>
    <property type="match status" value="1"/>
</dbReference>
<dbReference type="Gene3D" id="3.40.190.10">
    <property type="entry name" value="Periplasmic binding protein-like II"/>
    <property type="match status" value="2"/>
</dbReference>
<dbReference type="SUPFAM" id="SSF53850">
    <property type="entry name" value="Periplasmic binding protein-like II"/>
    <property type="match status" value="1"/>
</dbReference>
<evidence type="ECO:0000256" key="5">
    <source>
        <dbReference type="SAM" id="SignalP"/>
    </source>
</evidence>
<sequence>MNNIIMKTSKSLSLLAIIASLPCFSVAQDTLHLYMWEDSLADKVVEQWNEQQTYQLQQSFFDNDDERDQLMLDGEKLPFDIITFDNVSAQYYGEQGQLVDVSDLSNRNNNGQRWNQACGDYAVPYFWGMLGLAYRKSQFPTPPNSWRAITQPKPSIKGHIGLLSDTVETLFPALLTLGFAGNTNSTGELKLAYQYTLSMLNDILTFDYAISYVRTSDTPKDLYIAMAYSGDQFALNNFFDEGDWDFAIPQEGSSIWVDCLAINAHSSKVKQAKQFLNYIMDAQVAALNAEYIQVATPNEKAHEYLSAEYLNNSTLFPRKGTLQNSYIDSRLSGSSNTLRTKIIKTILSKHETQH</sequence>
<name>A0A432D2U9_9VIBR</name>
<dbReference type="GO" id="GO:0042597">
    <property type="term" value="C:periplasmic space"/>
    <property type="evidence" value="ECO:0007669"/>
    <property type="project" value="UniProtKB-SubCell"/>
</dbReference>
<feature type="chain" id="PRO_5019425276" evidence="5">
    <location>
        <begin position="28"/>
        <end position="354"/>
    </location>
</feature>
<accession>A0A432D2U9</accession>
<evidence type="ECO:0000256" key="4">
    <source>
        <dbReference type="ARBA" id="ARBA00022764"/>
    </source>
</evidence>
<dbReference type="PANTHER" id="PTHR30222:SF12">
    <property type="entry name" value="NORSPERMIDINE SENSOR"/>
    <property type="match status" value="1"/>
</dbReference>
<comment type="subcellular location">
    <subcellularLocation>
        <location evidence="1">Periplasm</location>
    </subcellularLocation>
</comment>
<dbReference type="GO" id="GO:0019808">
    <property type="term" value="F:polyamine binding"/>
    <property type="evidence" value="ECO:0007669"/>
    <property type="project" value="InterPro"/>
</dbReference>
<evidence type="ECO:0000256" key="2">
    <source>
        <dbReference type="ARBA" id="ARBA00022448"/>
    </source>
</evidence>
<proteinExistence type="predicted"/>
<dbReference type="Proteomes" id="UP000268973">
    <property type="component" value="Unassembled WGS sequence"/>
</dbReference>
<evidence type="ECO:0000256" key="1">
    <source>
        <dbReference type="ARBA" id="ARBA00004418"/>
    </source>
</evidence>
<keyword evidence="2" id="KW-0813">Transport</keyword>
<dbReference type="EMBL" id="RXZH01000001">
    <property type="protein sequence ID" value="RTZ18205.1"/>
    <property type="molecule type" value="Genomic_DNA"/>
</dbReference>
<feature type="signal peptide" evidence="5">
    <location>
        <begin position="1"/>
        <end position="27"/>
    </location>
</feature>
<keyword evidence="4" id="KW-0574">Periplasm</keyword>
<organism evidence="6 7">
    <name type="scientific">Vibrio aquaticus</name>
    <dbReference type="NCBI Taxonomy" id="2496559"/>
    <lineage>
        <taxon>Bacteria</taxon>
        <taxon>Pseudomonadati</taxon>
        <taxon>Pseudomonadota</taxon>
        <taxon>Gammaproteobacteria</taxon>
        <taxon>Vibrionales</taxon>
        <taxon>Vibrionaceae</taxon>
        <taxon>Vibrio</taxon>
    </lineage>
</organism>
<evidence type="ECO:0000313" key="6">
    <source>
        <dbReference type="EMBL" id="RTZ18205.1"/>
    </source>
</evidence>
<evidence type="ECO:0000313" key="7">
    <source>
        <dbReference type="Proteomes" id="UP000268973"/>
    </source>
</evidence>
<dbReference type="PRINTS" id="PR00909">
    <property type="entry name" value="SPERMDNBNDNG"/>
</dbReference>
<dbReference type="CDD" id="cd13590">
    <property type="entry name" value="PBP2_PotD_PotF_like"/>
    <property type="match status" value="1"/>
</dbReference>
<keyword evidence="3 5" id="KW-0732">Signal</keyword>
<dbReference type="Pfam" id="PF13416">
    <property type="entry name" value="SBP_bac_8"/>
    <property type="match status" value="1"/>
</dbReference>
<reference evidence="6 7" key="1">
    <citation type="submission" date="2018-12" db="EMBL/GenBank/DDBJ databases">
        <title>Vibrio sp. isolated from China Sea.</title>
        <authorList>
            <person name="Li Y."/>
        </authorList>
    </citation>
    <scope>NUCLEOTIDE SEQUENCE [LARGE SCALE GENOMIC DNA]</scope>
    <source>
        <strain evidence="6 7">BEI207</strain>
    </source>
</reference>
<keyword evidence="7" id="KW-1185">Reference proteome</keyword>
<evidence type="ECO:0000256" key="3">
    <source>
        <dbReference type="ARBA" id="ARBA00022729"/>
    </source>
</evidence>
<gene>
    <name evidence="6" type="ORF">EJ063_05310</name>
</gene>
<protein>
    <submittedName>
        <fullName evidence="6">Spermidine/putrescine ABC transporter substrate-binding protein</fullName>
    </submittedName>
</protein>